<dbReference type="STRING" id="456442.Mboo_1233"/>
<dbReference type="NCBIfam" id="TIGR01469">
    <property type="entry name" value="cobA_cysG_Cterm"/>
    <property type="match status" value="1"/>
</dbReference>
<dbReference type="InterPro" id="IPR014776">
    <property type="entry name" value="4pyrrole_Mease_sub2"/>
</dbReference>
<dbReference type="RefSeq" id="WP_012106782.1">
    <property type="nucleotide sequence ID" value="NC_009712.1"/>
</dbReference>
<dbReference type="eggNOG" id="arCOG00644">
    <property type="taxonomic scope" value="Archaea"/>
</dbReference>
<evidence type="ECO:0000256" key="4">
    <source>
        <dbReference type="ARBA" id="ARBA00022679"/>
    </source>
</evidence>
<dbReference type="InterPro" id="IPR003043">
    <property type="entry name" value="Uropor_MeTrfase_CS"/>
</dbReference>
<proteinExistence type="inferred from homology"/>
<evidence type="ECO:0000259" key="8">
    <source>
        <dbReference type="Pfam" id="PF00590"/>
    </source>
</evidence>
<dbReference type="KEGG" id="mbn:Mboo_1233"/>
<evidence type="ECO:0000256" key="7">
    <source>
        <dbReference type="RuleBase" id="RU003960"/>
    </source>
</evidence>
<evidence type="ECO:0000256" key="2">
    <source>
        <dbReference type="ARBA" id="ARBA00012162"/>
    </source>
</evidence>
<evidence type="ECO:0000256" key="1">
    <source>
        <dbReference type="ARBA" id="ARBA00011738"/>
    </source>
</evidence>
<dbReference type="SUPFAM" id="SSF53790">
    <property type="entry name" value="Tetrapyrrole methylase"/>
    <property type="match status" value="1"/>
</dbReference>
<dbReference type="HOGENOM" id="CLU_011276_7_0_2"/>
<dbReference type="GO" id="GO:0004851">
    <property type="term" value="F:uroporphyrin-III C-methyltransferase activity"/>
    <property type="evidence" value="ECO:0007669"/>
    <property type="project" value="UniProtKB-EC"/>
</dbReference>
<dbReference type="GO" id="GO:0019354">
    <property type="term" value="P:siroheme biosynthetic process"/>
    <property type="evidence" value="ECO:0007669"/>
    <property type="project" value="InterPro"/>
</dbReference>
<evidence type="ECO:0000313" key="10">
    <source>
        <dbReference type="Proteomes" id="UP000002408"/>
    </source>
</evidence>
<comment type="similarity">
    <text evidence="7">Belongs to the precorrin methyltransferase family.</text>
</comment>
<keyword evidence="10" id="KW-1185">Reference proteome</keyword>
<dbReference type="OrthoDB" id="24444at2157"/>
<dbReference type="Pfam" id="PF00590">
    <property type="entry name" value="TP_methylase"/>
    <property type="match status" value="1"/>
</dbReference>
<dbReference type="Gene3D" id="3.40.1010.10">
    <property type="entry name" value="Cobalt-precorrin-4 Transmethylase, Domain 1"/>
    <property type="match status" value="1"/>
</dbReference>
<reference evidence="10" key="1">
    <citation type="journal article" date="2015" name="Microbiology">
        <title>Genome of Methanoregula boonei 6A8 reveals adaptations to oligotrophic peatland environments.</title>
        <authorList>
            <person name="Braeuer S."/>
            <person name="Cadillo-Quiroz H."/>
            <person name="Kyrpides N."/>
            <person name="Woyke T."/>
            <person name="Goodwin L."/>
            <person name="Detter C."/>
            <person name="Podell S."/>
            <person name="Yavitt J.B."/>
            <person name="Zinder S.H."/>
        </authorList>
    </citation>
    <scope>NUCLEOTIDE SEQUENCE [LARGE SCALE GENOMIC DNA]</scope>
    <source>
        <strain evidence="10">DSM 21154 / JCM 14090 / 6A8</strain>
    </source>
</reference>
<dbReference type="FunFam" id="3.40.1010.10:FF:000001">
    <property type="entry name" value="Siroheme synthase"/>
    <property type="match status" value="1"/>
</dbReference>
<dbReference type="GeneID" id="5409917"/>
<organism evidence="9 10">
    <name type="scientific">Methanoregula boonei (strain DSM 21154 / JCM 14090 / 6A8)</name>
    <dbReference type="NCBI Taxonomy" id="456442"/>
    <lineage>
        <taxon>Archaea</taxon>
        <taxon>Methanobacteriati</taxon>
        <taxon>Methanobacteriota</taxon>
        <taxon>Stenosarchaea group</taxon>
        <taxon>Methanomicrobia</taxon>
        <taxon>Methanomicrobiales</taxon>
        <taxon>Methanoregulaceae</taxon>
        <taxon>Methanoregula</taxon>
    </lineage>
</organism>
<dbReference type="EMBL" id="CP000780">
    <property type="protein sequence ID" value="ABS55751.1"/>
    <property type="molecule type" value="Genomic_DNA"/>
</dbReference>
<gene>
    <name evidence="9" type="ordered locus">Mboo_1233</name>
</gene>
<dbReference type="CDD" id="cd11642">
    <property type="entry name" value="SUMT"/>
    <property type="match status" value="1"/>
</dbReference>
<evidence type="ECO:0000256" key="3">
    <source>
        <dbReference type="ARBA" id="ARBA00022603"/>
    </source>
</evidence>
<comment type="subunit">
    <text evidence="1">Homodimer.</text>
</comment>
<sequence>MTGKVYLVGSGPGGTGLLTQRAADLIASADVIFYDQLPGEEILSALPEKAEKIDCGKYGSHHTLEQREIENMMVDRAKQGRVVVRLKGGDPFLFGRGGEELETVRAAGIPVEMVPGISSALAVPASVGIPVTHRKYASQVTILTGHEDPAKPAPALDWKLLAQSRGTIVILMGVANLPNIAKALLTNGKSPDTPVAIIERGLRRDRRVTTGPLAGIGDLATTAGIKPPAVIVIGDVVRLYNPAQPDLIPPGGDL</sequence>
<keyword evidence="6" id="KW-0627">Porphyrin biosynthesis</keyword>
<dbReference type="FunFam" id="3.30.950.10:FF:000001">
    <property type="entry name" value="Siroheme synthase"/>
    <property type="match status" value="1"/>
</dbReference>
<keyword evidence="5" id="KW-0949">S-adenosyl-L-methionine</keyword>
<keyword evidence="4 7" id="KW-0808">Transferase</keyword>
<evidence type="ECO:0000256" key="6">
    <source>
        <dbReference type="ARBA" id="ARBA00023244"/>
    </source>
</evidence>
<dbReference type="InterPro" id="IPR006366">
    <property type="entry name" value="CobA/CysG_C"/>
</dbReference>
<dbReference type="Gene3D" id="3.30.950.10">
    <property type="entry name" value="Methyltransferase, Cobalt-precorrin-4 Transmethylase, Domain 2"/>
    <property type="match status" value="1"/>
</dbReference>
<dbReference type="InterPro" id="IPR000878">
    <property type="entry name" value="4pyrrol_Mease"/>
</dbReference>
<keyword evidence="3 7" id="KW-0489">Methyltransferase</keyword>
<feature type="domain" description="Tetrapyrrole methylase" evidence="8">
    <location>
        <begin position="4"/>
        <end position="214"/>
    </location>
</feature>
<dbReference type="AlphaFoldDB" id="A7I7P0"/>
<dbReference type="EC" id="2.1.1.107" evidence="2"/>
<dbReference type="PROSITE" id="PS00840">
    <property type="entry name" value="SUMT_2"/>
    <property type="match status" value="1"/>
</dbReference>
<dbReference type="PANTHER" id="PTHR45790">
    <property type="entry name" value="SIROHEME SYNTHASE-RELATED"/>
    <property type="match status" value="1"/>
</dbReference>
<evidence type="ECO:0000256" key="5">
    <source>
        <dbReference type="ARBA" id="ARBA00022691"/>
    </source>
</evidence>
<dbReference type="InterPro" id="IPR035996">
    <property type="entry name" value="4pyrrol_Methylase_sf"/>
</dbReference>
<accession>A7I7P0</accession>
<evidence type="ECO:0000313" key="9">
    <source>
        <dbReference type="EMBL" id="ABS55751.1"/>
    </source>
</evidence>
<dbReference type="InterPro" id="IPR050161">
    <property type="entry name" value="Siro_Cobalamin_biosynth"/>
</dbReference>
<dbReference type="GO" id="GO:0032259">
    <property type="term" value="P:methylation"/>
    <property type="evidence" value="ECO:0007669"/>
    <property type="project" value="UniProtKB-KW"/>
</dbReference>
<dbReference type="NCBIfam" id="NF004790">
    <property type="entry name" value="PRK06136.1"/>
    <property type="match status" value="1"/>
</dbReference>
<protein>
    <recommendedName>
        <fullName evidence="2">uroporphyrinogen-III C-methyltransferase</fullName>
        <ecNumber evidence="2">2.1.1.107</ecNumber>
    </recommendedName>
</protein>
<dbReference type="PANTHER" id="PTHR45790:SF3">
    <property type="entry name" value="S-ADENOSYL-L-METHIONINE-DEPENDENT UROPORPHYRINOGEN III METHYLTRANSFERASE, CHLOROPLASTIC"/>
    <property type="match status" value="1"/>
</dbReference>
<name>A7I7P0_METB6</name>
<dbReference type="InterPro" id="IPR014777">
    <property type="entry name" value="4pyrrole_Mease_sub1"/>
</dbReference>
<dbReference type="Proteomes" id="UP000002408">
    <property type="component" value="Chromosome"/>
</dbReference>